<dbReference type="AlphaFoldDB" id="A0A0K1RB89"/>
<evidence type="ECO:0000313" key="1">
    <source>
        <dbReference type="EMBL" id="AKV58664.1"/>
    </source>
</evidence>
<keyword evidence="2" id="KW-1185">Reference proteome</keyword>
<name>A0A0K1RB89_9CORY</name>
<gene>
    <name evidence="1" type="ORF">AK829_05150</name>
</gene>
<evidence type="ECO:0000313" key="2">
    <source>
        <dbReference type="Proteomes" id="UP000060016"/>
    </source>
</evidence>
<dbReference type="STRING" id="156976.AK829_05150"/>
<protein>
    <submittedName>
        <fullName evidence="1">Uncharacterized protein</fullName>
    </submittedName>
</protein>
<organism evidence="1 2">
    <name type="scientific">Corynebacterium riegelii</name>
    <dbReference type="NCBI Taxonomy" id="156976"/>
    <lineage>
        <taxon>Bacteria</taxon>
        <taxon>Bacillati</taxon>
        <taxon>Actinomycetota</taxon>
        <taxon>Actinomycetes</taxon>
        <taxon>Mycobacteriales</taxon>
        <taxon>Corynebacteriaceae</taxon>
        <taxon>Corynebacterium</taxon>
    </lineage>
</organism>
<dbReference type="Proteomes" id="UP000060016">
    <property type="component" value="Chromosome"/>
</dbReference>
<accession>A0A0K1RB89</accession>
<dbReference type="EMBL" id="CP012342">
    <property type="protein sequence ID" value="AKV58664.1"/>
    <property type="molecule type" value="Genomic_DNA"/>
</dbReference>
<dbReference type="RefSeq" id="WP_052204844.1">
    <property type="nucleotide sequence ID" value="NZ_CP012342.1"/>
</dbReference>
<dbReference type="KEGG" id="crie:AK829_05150"/>
<proteinExistence type="predicted"/>
<dbReference type="PATRIC" id="fig|156976.3.peg.1025"/>
<sequence length="355" mass="38768">MDRLYSLAPSIWGAGEEIELASVIQAPLFEEFGDTKNSAFLPVLLHPNPLNGSWRVRRVGHDRTQGRVLGEVAARHRERYPEMQRIEASLLMPTTIAEVRFDNQTGLFRAKIILPPPPLAVPRNDPPEGALVLPPGDMIVVDTAKGEFSADELVALSPGTWFVALHPLAGTVAVTLNGKALGGFGAEDAKELLAYIEEAGAPLYVRAVLLEGMAALNAGAPAEGLQTIPVLKVPDTTPTTPWSLVDFPDGSWAITVERPFATDPEDTVRPHYRARYVSLTGKDRPDDVAAPTQMFAKVELPEEQVEVRERTAVKDAVKETPDTGWQGAGGYLTEVEKVQLRRRERVAGEVGRHRK</sequence>
<reference evidence="1 2" key="1">
    <citation type="submission" date="2015-08" db="EMBL/GenBank/DDBJ databases">
        <authorList>
            <person name="Babu N.S."/>
            <person name="Beckwith C.J."/>
            <person name="Beseler K.G."/>
            <person name="Brison A."/>
            <person name="Carone J.V."/>
            <person name="Caskin T.P."/>
            <person name="Diamond M."/>
            <person name="Durham M.E."/>
            <person name="Foxe J.M."/>
            <person name="Go M."/>
            <person name="Henderson B.A."/>
            <person name="Jones I.B."/>
            <person name="McGettigan J.A."/>
            <person name="Micheletti S.J."/>
            <person name="Nasrallah M.E."/>
            <person name="Ortiz D."/>
            <person name="Piller C.R."/>
            <person name="Privatt S.R."/>
            <person name="Schneider S.L."/>
            <person name="Sharp S."/>
            <person name="Smith T.C."/>
            <person name="Stanton J.D."/>
            <person name="Ullery H.E."/>
            <person name="Wilson R.J."/>
            <person name="Serrano M.G."/>
            <person name="Buck G."/>
            <person name="Lee V."/>
            <person name="Wang Y."/>
            <person name="Carvalho R."/>
            <person name="Voegtly L."/>
            <person name="Shi R."/>
            <person name="Duckworth R."/>
            <person name="Johnson A."/>
            <person name="Loviza R."/>
            <person name="Walstead R."/>
            <person name="Shah Z."/>
            <person name="Kiflezghi M."/>
            <person name="Wade K."/>
            <person name="Ball S.L."/>
            <person name="Bradley K.W."/>
            <person name="Asai D.J."/>
            <person name="Bowman C.A."/>
            <person name="Russell D.A."/>
            <person name="Pope W.H."/>
            <person name="Jacobs-Sera D."/>
            <person name="Hendrix R.W."/>
            <person name="Hatfull G.F."/>
        </authorList>
    </citation>
    <scope>NUCLEOTIDE SEQUENCE [LARGE SCALE GENOMIC DNA]</scope>
    <source>
        <strain evidence="1 2">PUDD_83A45</strain>
    </source>
</reference>